<dbReference type="CTD" id="9828347"/>
<dbReference type="Proteomes" id="UP000008281">
    <property type="component" value="Unassembled WGS sequence"/>
</dbReference>
<evidence type="ECO:0000313" key="2">
    <source>
        <dbReference type="Proteomes" id="UP000008281"/>
    </source>
</evidence>
<sequence>MSYHSLPHLFSPFPRHPLPLFQTKFVKVFVSLKNKVNSSKTMLLKTVIGLSSVALVAGLFNPLLPSLGDYLLNEKQVKTYFSTGSKDLALGTCNSIPFASAQAGFASAVGLPVTTTWRDANILTNATITMIDQGIDQLAAVCGARQLFVQTLGFTYDTCIDRFYLISLGNTDWWNVMQYTHLMKHLEFICSTGFDVYQNNIDCIRKGETTDGNQYRACFYKFNATVNANPNNFCGATESFIGCIKDFFTTECNGYVGWMQCELERIGFAYDCYGLSC</sequence>
<accession>E3M895</accession>
<dbReference type="eggNOG" id="ENOG502TGPX">
    <property type="taxonomic scope" value="Eukaryota"/>
</dbReference>
<dbReference type="KEGG" id="crq:GCK72_008710"/>
<name>E3M895_CAERE</name>
<dbReference type="PANTHER" id="PTHR34311">
    <property type="entry name" value="PROTEIN CBG21698-RELATED"/>
    <property type="match status" value="1"/>
</dbReference>
<dbReference type="AlphaFoldDB" id="E3M895"/>
<dbReference type="OMA" id="YCEASET"/>
<organism evidence="2">
    <name type="scientific">Caenorhabditis remanei</name>
    <name type="common">Caenorhabditis vulgaris</name>
    <dbReference type="NCBI Taxonomy" id="31234"/>
    <lineage>
        <taxon>Eukaryota</taxon>
        <taxon>Metazoa</taxon>
        <taxon>Ecdysozoa</taxon>
        <taxon>Nematoda</taxon>
        <taxon>Chromadorea</taxon>
        <taxon>Rhabditida</taxon>
        <taxon>Rhabditina</taxon>
        <taxon>Rhabditomorpha</taxon>
        <taxon>Rhabditoidea</taxon>
        <taxon>Rhabditidae</taxon>
        <taxon>Peloderinae</taxon>
        <taxon>Caenorhabditis</taxon>
    </lineage>
</organism>
<dbReference type="FunCoup" id="E3M895">
    <property type="interactions" value="573"/>
</dbReference>
<protein>
    <recommendedName>
        <fullName evidence="3">DUF19 domain-containing protein</fullName>
    </recommendedName>
</protein>
<dbReference type="STRING" id="31234.E3M895"/>
<keyword evidence="2" id="KW-1185">Reference proteome</keyword>
<evidence type="ECO:0000313" key="1">
    <source>
        <dbReference type="EMBL" id="EFO94462.1"/>
    </source>
</evidence>
<dbReference type="PANTHER" id="PTHR34311:SF2">
    <property type="entry name" value="CONJUGAL TRANSFER PROTEIN TRAN"/>
    <property type="match status" value="1"/>
</dbReference>
<dbReference type="HOGENOM" id="CLU_1176367_0_0_1"/>
<proteinExistence type="predicted"/>
<evidence type="ECO:0008006" key="3">
    <source>
        <dbReference type="Google" id="ProtNLM"/>
    </source>
</evidence>
<dbReference type="GeneID" id="9828347"/>
<dbReference type="OrthoDB" id="5797537at2759"/>
<gene>
    <name evidence="1" type="ORF">CRE_13336</name>
</gene>
<dbReference type="InParanoid" id="E3M895"/>
<dbReference type="GO" id="GO:0010883">
    <property type="term" value="P:regulation of lipid storage"/>
    <property type="evidence" value="ECO:0007669"/>
    <property type="project" value="EnsemblMetazoa"/>
</dbReference>
<dbReference type="GO" id="GO:0090087">
    <property type="term" value="P:regulation of peptide transport"/>
    <property type="evidence" value="ECO:0007669"/>
    <property type="project" value="EnsemblMetazoa"/>
</dbReference>
<reference evidence="1" key="1">
    <citation type="submission" date="2007-07" db="EMBL/GenBank/DDBJ databases">
        <title>PCAP assembly of the Caenorhabditis remanei genome.</title>
        <authorList>
            <consortium name="The Caenorhabditis remanei Sequencing Consortium"/>
            <person name="Wilson R.K."/>
        </authorList>
    </citation>
    <scope>NUCLEOTIDE SEQUENCE [LARGE SCALE GENOMIC DNA]</scope>
    <source>
        <strain evidence="1">PB4641</strain>
    </source>
</reference>
<dbReference type="EMBL" id="DS268428">
    <property type="protein sequence ID" value="EFO94462.1"/>
    <property type="molecule type" value="Genomic_DNA"/>
</dbReference>